<dbReference type="Proteomes" id="UP000285776">
    <property type="component" value="Unassembled WGS sequence"/>
</dbReference>
<evidence type="ECO:0000259" key="2">
    <source>
        <dbReference type="Pfam" id="PF03432"/>
    </source>
</evidence>
<dbReference type="EMBL" id="QSAV01000084">
    <property type="protein sequence ID" value="RGW73621.1"/>
    <property type="molecule type" value="Genomic_DNA"/>
</dbReference>
<evidence type="ECO:0000256" key="1">
    <source>
        <dbReference type="SAM" id="Coils"/>
    </source>
</evidence>
<feature type="coiled-coil region" evidence="1">
    <location>
        <begin position="184"/>
        <end position="289"/>
    </location>
</feature>
<dbReference type="Pfam" id="PF03432">
    <property type="entry name" value="Relaxase"/>
    <property type="match status" value="1"/>
</dbReference>
<evidence type="ECO:0000313" key="4">
    <source>
        <dbReference type="Proteomes" id="UP000285776"/>
    </source>
</evidence>
<dbReference type="InterPro" id="IPR005094">
    <property type="entry name" value="Endonuclease_MobA/VirD2"/>
</dbReference>
<proteinExistence type="predicted"/>
<name>A0AA92U6I6_9BACT</name>
<sequence length="465" mass="53458">MAQTSFNIQPCKVTASERHNKREKALSYVRSDLSHLNEWCDFLNVHLVAYDAQMRTLVKAKTGRKMQEKSRALYEGIAVIRPDTTIEDIKKLADAMHQRWGFHFVQLAIHKDEGSWQKDGTWKPNLHAHMVFDKIDHETGKTIKTTAKDTAEMQDMCARILGMERGRRGSKKEHLDALEYKVKVQEKRAALAEHAQKAAEEKQEAASERAKEIAIKNADAVFKLQNKNAELTRTAKEVENLRSQMQFCKGIVDSRTKRIEALRSEISGLSEQKNEVLELIGQKEQLKKDVLSLECSQQETQMELDVLNGEVFMKEKSRDILQGEVQELTQERDKAKQETAAARASLQELTRNKENVKTWKWAYQELLHIIQPVLDAITRLAHYNGRGGMFTAFETFQINMALGKDDKREERAARYTRWAEEDEEKPQLYGGYRYQCAGEEMQKIAKNASAYLNSIKEGQSRGMGY</sequence>
<gene>
    <name evidence="3" type="ORF">DWV53_14865</name>
</gene>
<dbReference type="RefSeq" id="WP_118155394.1">
    <property type="nucleotide sequence ID" value="NZ_QSAV01000084.1"/>
</dbReference>
<evidence type="ECO:0000313" key="3">
    <source>
        <dbReference type="EMBL" id="RGW73621.1"/>
    </source>
</evidence>
<feature type="domain" description="MobA/VirD2-like nuclease" evidence="2">
    <location>
        <begin position="64"/>
        <end position="160"/>
    </location>
</feature>
<keyword evidence="1" id="KW-0175">Coiled coil</keyword>
<protein>
    <recommendedName>
        <fullName evidence="2">MobA/VirD2-like nuclease domain-containing protein</fullName>
    </recommendedName>
</protein>
<reference evidence="3 4" key="1">
    <citation type="submission" date="2018-08" db="EMBL/GenBank/DDBJ databases">
        <title>A genome reference for cultivated species of the human gut microbiota.</title>
        <authorList>
            <person name="Zou Y."/>
            <person name="Xue W."/>
            <person name="Luo G."/>
        </authorList>
    </citation>
    <scope>NUCLEOTIDE SEQUENCE [LARGE SCALE GENOMIC DNA]</scope>
    <source>
        <strain evidence="3 4">AF10-17</strain>
    </source>
</reference>
<organism evidence="3 4">
    <name type="scientific">Segatella copri</name>
    <dbReference type="NCBI Taxonomy" id="165179"/>
    <lineage>
        <taxon>Bacteria</taxon>
        <taxon>Pseudomonadati</taxon>
        <taxon>Bacteroidota</taxon>
        <taxon>Bacteroidia</taxon>
        <taxon>Bacteroidales</taxon>
        <taxon>Prevotellaceae</taxon>
        <taxon>Segatella</taxon>
    </lineage>
</organism>
<comment type="caution">
    <text evidence="3">The sequence shown here is derived from an EMBL/GenBank/DDBJ whole genome shotgun (WGS) entry which is preliminary data.</text>
</comment>
<accession>A0AA92U6I6</accession>
<dbReference type="AlphaFoldDB" id="A0AA92U6I6"/>
<feature type="coiled-coil region" evidence="1">
    <location>
        <begin position="318"/>
        <end position="352"/>
    </location>
</feature>